<dbReference type="InterPro" id="IPR024673">
    <property type="entry name" value="Octahem_Cyt_c"/>
</dbReference>
<organism evidence="1 2">
    <name type="scientific">Geomonas paludis</name>
    <dbReference type="NCBI Taxonomy" id="2740185"/>
    <lineage>
        <taxon>Bacteria</taxon>
        <taxon>Pseudomonadati</taxon>
        <taxon>Thermodesulfobacteriota</taxon>
        <taxon>Desulfuromonadia</taxon>
        <taxon>Geobacterales</taxon>
        <taxon>Geobacteraceae</taxon>
        <taxon>Geomonas</taxon>
    </lineage>
</organism>
<dbReference type="EMBL" id="CP096574">
    <property type="protein sequence ID" value="UPU38329.1"/>
    <property type="molecule type" value="Genomic_DNA"/>
</dbReference>
<name>A0ABY4LKT2_9BACT</name>
<reference evidence="1" key="1">
    <citation type="submission" date="2022-04" db="EMBL/GenBank/DDBJ databases">
        <authorList>
            <person name="Liu G."/>
        </authorList>
    </citation>
    <scope>NUCLEOTIDE SEQUENCE</scope>
    <source>
        <strain evidence="1">RG22</strain>
    </source>
</reference>
<dbReference type="SUPFAM" id="SSF48695">
    <property type="entry name" value="Multiheme cytochromes"/>
    <property type="match status" value="2"/>
</dbReference>
<dbReference type="Proteomes" id="UP000831485">
    <property type="component" value="Chromosome"/>
</dbReference>
<dbReference type="InterPro" id="IPR036280">
    <property type="entry name" value="Multihaem_cyt_sf"/>
</dbReference>
<protein>
    <recommendedName>
        <fullName evidence="3">Cytochrome c</fullName>
    </recommendedName>
</protein>
<keyword evidence="2" id="KW-1185">Reference proteome</keyword>
<accession>A0ABY4LKT2</accession>
<gene>
    <name evidence="1" type="ORF">M1B72_20400</name>
</gene>
<dbReference type="Pfam" id="PF11783">
    <property type="entry name" value="Cytochrome_cB"/>
    <property type="match status" value="1"/>
</dbReference>
<proteinExistence type="predicted"/>
<evidence type="ECO:0000313" key="2">
    <source>
        <dbReference type="Proteomes" id="UP000831485"/>
    </source>
</evidence>
<sequence length="243" mass="26412">MPTYAWFNGFSHFYKFKDPVSLDARGVQVISKPDGAFEDPAGKFSKLFPFKLHTGSQPMETTTRQLLPLKNKYAFETGDVTTAIQLGAAAQGMTYNAHAFIPTEQYEGIYHGVGPKTTAVSCANGGCHPQLTAGANRMPFSSLGYTRRGTTAQLCDVCHGAKTYTSFTSLHSNHRDRKNCAACHGTGYPLKEAKTTLCDNCHSLKSFTTANDVHSRHVQGKGYDCANCHTFSAGMTGGHSEEH</sequence>
<evidence type="ECO:0000313" key="1">
    <source>
        <dbReference type="EMBL" id="UPU38329.1"/>
    </source>
</evidence>
<evidence type="ECO:0008006" key="3">
    <source>
        <dbReference type="Google" id="ProtNLM"/>
    </source>
</evidence>